<feature type="domain" description="BAH" evidence="2">
    <location>
        <begin position="154"/>
        <end position="273"/>
    </location>
</feature>
<protein>
    <recommendedName>
        <fullName evidence="2">BAH domain-containing protein</fullName>
    </recommendedName>
</protein>
<feature type="region of interest" description="Disordered" evidence="1">
    <location>
        <begin position="606"/>
        <end position="658"/>
    </location>
</feature>
<dbReference type="InterPro" id="IPR014002">
    <property type="entry name" value="Agenet_dom_plant"/>
</dbReference>
<sequence length="658" mass="74903">MSEGSHCFVEWEEQFVSQERGNRVVHYLLKNSSREYVLTIVGTERSLRHMFYVVADEFVQSYGSQVGIHSGFKWRSRREVVDWLTSMTSKSRKSLDNDLPQALGSFKFAVNETGGQGFAGSTRSMDNSEIVWSGTPWSCVKKLKHYRAFCRNGIAIALYSYVFVMGKGEKNYLAYLEDMYEDKRGQKKVKVRWFHFSEEVKGAALLRKPHKKEVFITPHVQVVSAECVDGPAAVLMKEHYFQCLADFPHVLSSKVHLCYRQFKNNRVKPFDLSKLRGYFNQPTLSCLLSSHLLNPEPAQNHLIDEDHEYLSPMDDHLGTKRARNGREYKKYLTVSSGLRNSEDDLMSPNCEAVKKTKYAIAGRGLLSPKHVESTPSYPFIRVGERVETLCQDSGIRGCWFQCTVLQVTHKQLKVRYEDLLDEDGSSNLEEWIPAWKFAMPDKLGMRFSDRLTIRPIPPAAADETEVVFSVGVAVDAWWSDGWWEGVVTGFKADSGDDTHQIYFPGENLFLSLPRKDLRKSRDWVEDGWIDIQAKPDINSVLSTESKLLTFPITSKIVEPDENAARLNDVNPLSDHKSPNEMNADPELDGTNCISEVRDRIEGLETLPAEYGSNREDDDHKTGHISGDLEAGNENELETRERIGDATNNKECAQEEPEP</sequence>
<dbReference type="PANTHER" id="PTHR31917">
    <property type="entry name" value="AGENET DOMAIN-CONTAINING PROTEIN-RELATED"/>
    <property type="match status" value="1"/>
</dbReference>
<dbReference type="Pfam" id="PF01426">
    <property type="entry name" value="BAH"/>
    <property type="match status" value="1"/>
</dbReference>
<dbReference type="Gene3D" id="2.30.30.490">
    <property type="match status" value="1"/>
</dbReference>
<dbReference type="Proteomes" id="UP001345219">
    <property type="component" value="Chromosome 24"/>
</dbReference>
<evidence type="ECO:0000313" key="4">
    <source>
        <dbReference type="Proteomes" id="UP001345219"/>
    </source>
</evidence>
<feature type="region of interest" description="Disordered" evidence="1">
    <location>
        <begin position="567"/>
        <end position="589"/>
    </location>
</feature>
<evidence type="ECO:0000256" key="1">
    <source>
        <dbReference type="SAM" id="MobiDB-lite"/>
    </source>
</evidence>
<evidence type="ECO:0000313" key="3">
    <source>
        <dbReference type="EMBL" id="KAK4771124.1"/>
    </source>
</evidence>
<dbReference type="InterPro" id="IPR043151">
    <property type="entry name" value="BAH_sf"/>
</dbReference>
<accession>A0AAN7QLC8</accession>
<evidence type="ECO:0000259" key="2">
    <source>
        <dbReference type="PROSITE" id="PS51038"/>
    </source>
</evidence>
<gene>
    <name evidence="3" type="ORF">SAY87_031656</name>
</gene>
<dbReference type="InterPro" id="IPR001025">
    <property type="entry name" value="BAH_dom"/>
</dbReference>
<dbReference type="SMART" id="SM00743">
    <property type="entry name" value="Agenet"/>
    <property type="match status" value="2"/>
</dbReference>
<dbReference type="AlphaFoldDB" id="A0AAN7QLC8"/>
<dbReference type="SMART" id="SM00439">
    <property type="entry name" value="BAH"/>
    <property type="match status" value="1"/>
</dbReference>
<dbReference type="CDD" id="cd20405">
    <property type="entry name" value="Tudor_Agenet_AtDUF_rpt1_3"/>
    <property type="match status" value="1"/>
</dbReference>
<feature type="compositionally biased region" description="Basic and acidic residues" evidence="1">
    <location>
        <begin position="612"/>
        <end position="621"/>
    </location>
</feature>
<dbReference type="EMBL" id="JAXIOK010000005">
    <property type="protein sequence ID" value="KAK4771124.1"/>
    <property type="molecule type" value="Genomic_DNA"/>
</dbReference>
<proteinExistence type="predicted"/>
<name>A0AAN7QLC8_9MYRT</name>
<dbReference type="GO" id="GO:0003682">
    <property type="term" value="F:chromatin binding"/>
    <property type="evidence" value="ECO:0007669"/>
    <property type="project" value="InterPro"/>
</dbReference>
<reference evidence="3 4" key="1">
    <citation type="journal article" date="2023" name="Hortic Res">
        <title>Pangenome of water caltrop reveals structural variations and asymmetric subgenome divergence after allopolyploidization.</title>
        <authorList>
            <person name="Zhang X."/>
            <person name="Chen Y."/>
            <person name="Wang L."/>
            <person name="Yuan Y."/>
            <person name="Fang M."/>
            <person name="Shi L."/>
            <person name="Lu R."/>
            <person name="Comes H.P."/>
            <person name="Ma Y."/>
            <person name="Chen Y."/>
            <person name="Huang G."/>
            <person name="Zhou Y."/>
            <person name="Zheng Z."/>
            <person name="Qiu Y."/>
        </authorList>
    </citation>
    <scope>NUCLEOTIDE SEQUENCE [LARGE SCALE GENOMIC DNA]</scope>
    <source>
        <tissue evidence="3">Roots</tissue>
    </source>
</reference>
<comment type="caution">
    <text evidence="3">The sequence shown here is derived from an EMBL/GenBank/DDBJ whole genome shotgun (WGS) entry which is preliminary data.</text>
</comment>
<organism evidence="3 4">
    <name type="scientific">Trapa incisa</name>
    <dbReference type="NCBI Taxonomy" id="236973"/>
    <lineage>
        <taxon>Eukaryota</taxon>
        <taxon>Viridiplantae</taxon>
        <taxon>Streptophyta</taxon>
        <taxon>Embryophyta</taxon>
        <taxon>Tracheophyta</taxon>
        <taxon>Spermatophyta</taxon>
        <taxon>Magnoliopsida</taxon>
        <taxon>eudicotyledons</taxon>
        <taxon>Gunneridae</taxon>
        <taxon>Pentapetalae</taxon>
        <taxon>rosids</taxon>
        <taxon>malvids</taxon>
        <taxon>Myrtales</taxon>
        <taxon>Lythraceae</taxon>
        <taxon>Trapa</taxon>
    </lineage>
</organism>
<dbReference type="Pfam" id="PF05641">
    <property type="entry name" value="Agenet"/>
    <property type="match status" value="1"/>
</dbReference>
<dbReference type="InterPro" id="IPR008395">
    <property type="entry name" value="Agenet-like_dom"/>
</dbReference>
<dbReference type="PROSITE" id="PS51038">
    <property type="entry name" value="BAH"/>
    <property type="match status" value="1"/>
</dbReference>
<keyword evidence="4" id="KW-1185">Reference proteome</keyword>
<dbReference type="PANTHER" id="PTHR31917:SF101">
    <property type="entry name" value="OS07G0607300 PROTEIN"/>
    <property type="match status" value="1"/>
</dbReference>